<dbReference type="InterPro" id="IPR043502">
    <property type="entry name" value="DNA/RNA_pol_sf"/>
</dbReference>
<dbReference type="InterPro" id="IPR057670">
    <property type="entry name" value="SH3_retrovirus"/>
</dbReference>
<dbReference type="Proteomes" id="UP000701853">
    <property type="component" value="Chromosome 5"/>
</dbReference>
<dbReference type="Pfam" id="PF07727">
    <property type="entry name" value="RVT_2"/>
    <property type="match status" value="1"/>
</dbReference>
<dbReference type="GO" id="GO:0015074">
    <property type="term" value="P:DNA integration"/>
    <property type="evidence" value="ECO:0007669"/>
    <property type="project" value="InterPro"/>
</dbReference>
<dbReference type="PROSITE" id="PS50994">
    <property type="entry name" value="INTEGRASE"/>
    <property type="match status" value="1"/>
</dbReference>
<dbReference type="InterPro" id="IPR012337">
    <property type="entry name" value="RNaseH-like_sf"/>
</dbReference>
<gene>
    <name evidence="2" type="ORF">CXB51_012257</name>
</gene>
<name>A0A8J5YQM8_9ROSI</name>
<protein>
    <recommendedName>
        <fullName evidence="1">Integrase catalytic domain-containing protein</fullName>
    </recommendedName>
</protein>
<evidence type="ECO:0000259" key="1">
    <source>
        <dbReference type="PROSITE" id="PS50994"/>
    </source>
</evidence>
<evidence type="ECO:0000313" key="3">
    <source>
        <dbReference type="Proteomes" id="UP000701853"/>
    </source>
</evidence>
<accession>A0A8J5YQM8</accession>
<reference evidence="2 3" key="1">
    <citation type="journal article" date="2021" name="bioRxiv">
        <title>The Gossypium anomalum genome as a resource for cotton improvement and evolutionary analysis of hybrid incompatibility.</title>
        <authorList>
            <person name="Grover C.E."/>
            <person name="Yuan D."/>
            <person name="Arick M.A."/>
            <person name="Miller E.R."/>
            <person name="Hu G."/>
            <person name="Peterson D.G."/>
            <person name="Wendel J.F."/>
            <person name="Udall J.A."/>
        </authorList>
    </citation>
    <scope>NUCLEOTIDE SEQUENCE [LARGE SCALE GENOMIC DNA]</scope>
    <source>
        <strain evidence="2">JFW-Udall</strain>
        <tissue evidence="2">Leaf</tissue>
    </source>
</reference>
<dbReference type="PANTHER" id="PTHR11439">
    <property type="entry name" value="GAG-POL-RELATED RETROTRANSPOSON"/>
    <property type="match status" value="1"/>
</dbReference>
<dbReference type="InterPro" id="IPR036397">
    <property type="entry name" value="RNaseH_sf"/>
</dbReference>
<dbReference type="AlphaFoldDB" id="A0A8J5YQM8"/>
<dbReference type="Gene3D" id="4.10.60.10">
    <property type="entry name" value="Zinc finger, CCHC-type"/>
    <property type="match status" value="1"/>
</dbReference>
<dbReference type="Pfam" id="PF25597">
    <property type="entry name" value="SH3_retrovirus"/>
    <property type="match status" value="1"/>
</dbReference>
<dbReference type="CDD" id="cd09272">
    <property type="entry name" value="RNase_HI_RT_Ty1"/>
    <property type="match status" value="1"/>
</dbReference>
<comment type="caution">
    <text evidence="2">The sequence shown here is derived from an EMBL/GenBank/DDBJ whole genome shotgun (WGS) entry which is preliminary data.</text>
</comment>
<proteinExistence type="predicted"/>
<feature type="domain" description="Integrase catalytic" evidence="1">
    <location>
        <begin position="283"/>
        <end position="346"/>
    </location>
</feature>
<dbReference type="InterPro" id="IPR036875">
    <property type="entry name" value="Znf_CCHC_sf"/>
</dbReference>
<organism evidence="2 3">
    <name type="scientific">Gossypium anomalum</name>
    <dbReference type="NCBI Taxonomy" id="47600"/>
    <lineage>
        <taxon>Eukaryota</taxon>
        <taxon>Viridiplantae</taxon>
        <taxon>Streptophyta</taxon>
        <taxon>Embryophyta</taxon>
        <taxon>Tracheophyta</taxon>
        <taxon>Spermatophyta</taxon>
        <taxon>Magnoliopsida</taxon>
        <taxon>eudicotyledons</taxon>
        <taxon>Gunneridae</taxon>
        <taxon>Pentapetalae</taxon>
        <taxon>rosids</taxon>
        <taxon>malvids</taxon>
        <taxon>Malvales</taxon>
        <taxon>Malvaceae</taxon>
        <taxon>Malvoideae</taxon>
        <taxon>Gossypium</taxon>
    </lineage>
</organism>
<dbReference type="SUPFAM" id="SSF57756">
    <property type="entry name" value="Retrovirus zinc finger-like domains"/>
    <property type="match status" value="1"/>
</dbReference>
<dbReference type="OrthoDB" id="1729718at2759"/>
<dbReference type="SUPFAM" id="SSF53098">
    <property type="entry name" value="Ribonuclease H-like"/>
    <property type="match status" value="1"/>
</dbReference>
<dbReference type="Gene3D" id="3.30.420.10">
    <property type="entry name" value="Ribonuclease H-like superfamily/Ribonuclease H"/>
    <property type="match status" value="1"/>
</dbReference>
<dbReference type="SUPFAM" id="SSF56672">
    <property type="entry name" value="DNA/RNA polymerases"/>
    <property type="match status" value="1"/>
</dbReference>
<sequence>METTDGLGASTSSMWTRPTIANARLAVEIFDGTSHFGMWQSEVLDALFQQGLDIAIDEKKPDDVQEKDWKAINRLACGTIRSCLSREQRYAFSKETSANKLWVALEEKFLKKNSQNKLHLKKRLFRFTYVPGTTMNDHITKFNQLVTDLLNMDETFKDEDLALMLLGSLPEEFEFLETTLLHGKSDISLSEVCAALYSYEQRKKDKQKNSIRDTEALVVRGRSYTRRKTQKGRSKSKSRLRKDECAFCHEKGHWKKNCPKLKNKGKAVVDACVAKHDTIRDTPQQNGVAERMNRTLLEKVRCMLSNAGLGKQFWAEAVTYAGHLVNRLPSSALERKTPMEVWSGKPATDYDSLHVFGSTAYYHVKESKLDPRAKKALFMGITSGVKGFRLWCLDTKKMICSRDVTFDESPTLKKVADKDIQTSDTPQQVECTPKQVEFEQVRICPVNKSNSPTTMEELEVEEVLTQEPLSTPEPVAVARPRREIRRPARFTDMVAYALPVVDDDIPVTYQEAMQSLESDKWKSAMDEEMQSLRKNNTWELAQLPKGKRAIGCKWVFAKKDGSPSKKDVRYKARLVAKGYAQKEGIDYNDVFSPVVKHSSIRILLALVAQLNLELAQLDVKTAFLHGELEEEIYMTQPEGYEDAGGKNWVCKLNKSLYGLKQSPRQWYKRFDSFMRRQKYTRSKYDNCVYLQKLHDRSFIYLLLYVDDMLIASKSQTEIDKLKAQLNEEFEMKDLGEAKKILGMEISRDRQRGKLCLNQKQYLKKVLQCFGVNENTKHVSTPLASHLKLNAQLSPKTEEEREYMAKVPYANAVGSLMYAMVCTRPDISQAVGVVSRYMHDPGKGHWQAVKWILRYLQKTEDVGLVFEQDEALGQFVVGYVDSDFAGDLDKRRSTTGYLFTLAKAPVSWKSTLQSTVAISTTEAEYMAVTEAVKEAIWLNGLLEDLGIVQGHISLYCDSQSAIHLAKNQVYHSRTKHIDVRYHFVREVFEKGKILLQKIPTADNPADMMTKVYGARERIWRHYKDSFIRFGELKEVCEDVIILIKSSRWRLLTIAW</sequence>
<evidence type="ECO:0000313" key="2">
    <source>
        <dbReference type="EMBL" id="KAG8494711.1"/>
    </source>
</evidence>
<dbReference type="InterPro" id="IPR001584">
    <property type="entry name" value="Integrase_cat-core"/>
</dbReference>
<dbReference type="GO" id="GO:0003676">
    <property type="term" value="F:nucleic acid binding"/>
    <property type="evidence" value="ECO:0007669"/>
    <property type="project" value="InterPro"/>
</dbReference>
<dbReference type="Pfam" id="PF14223">
    <property type="entry name" value="Retrotran_gag_2"/>
    <property type="match status" value="1"/>
</dbReference>
<dbReference type="EMBL" id="JAHUZN010000005">
    <property type="protein sequence ID" value="KAG8494711.1"/>
    <property type="molecule type" value="Genomic_DNA"/>
</dbReference>
<keyword evidence="3" id="KW-1185">Reference proteome</keyword>
<dbReference type="InterPro" id="IPR013103">
    <property type="entry name" value="RVT_2"/>
</dbReference>
<dbReference type="GO" id="GO:0008270">
    <property type="term" value="F:zinc ion binding"/>
    <property type="evidence" value="ECO:0007669"/>
    <property type="project" value="InterPro"/>
</dbReference>
<dbReference type="PANTHER" id="PTHR11439:SF491">
    <property type="entry name" value="INTEGRASE CATALYTIC DOMAIN-CONTAINING PROTEIN"/>
    <property type="match status" value="1"/>
</dbReference>